<dbReference type="InterPro" id="IPR022770">
    <property type="entry name" value="IucA/IucC-like_C"/>
</dbReference>
<feature type="transmembrane region" description="Helical" evidence="1">
    <location>
        <begin position="71"/>
        <end position="91"/>
    </location>
</feature>
<dbReference type="Proteomes" id="UP001235269">
    <property type="component" value="Unassembled WGS sequence"/>
</dbReference>
<evidence type="ECO:0000256" key="1">
    <source>
        <dbReference type="SAM" id="Phobius"/>
    </source>
</evidence>
<keyword evidence="1" id="KW-0812">Transmembrane</keyword>
<name>A0ABU0IFP6_9HYPH</name>
<dbReference type="RefSeq" id="WP_307159266.1">
    <property type="nucleotide sequence ID" value="NZ_JAUSWH010000012.1"/>
</dbReference>
<sequence>MNEPAFADLGALIARETQNRYPYAGSQFLLQRPQDLDVLPCASLTDPAVLQGLMQRFAATFPPGTDRRALISYWSLFYVSGLVIAPALCWLELRRILPLALTELSLLIDPETGLPRGFLLPHAGHVEPQADMHAAMQTALGDHLDLLIPVIARESGLSPKVLWNNAAAYLTWMIHEIGRQGASTLDAEGMAAMITPSHFPDGRKNPFHKAIRIDHDADGAYLGHRRICCLRYAVPGVGGCGAICPVPEGRCSPRG</sequence>
<reference evidence="3 4" key="1">
    <citation type="submission" date="2023-07" db="EMBL/GenBank/DDBJ databases">
        <title>Genomic Encyclopedia of Type Strains, Phase IV (KMG-IV): sequencing the most valuable type-strain genomes for metagenomic binning, comparative biology and taxonomic classification.</title>
        <authorList>
            <person name="Goeker M."/>
        </authorList>
    </citation>
    <scope>NUCLEOTIDE SEQUENCE [LARGE SCALE GENOMIC DNA]</scope>
    <source>
        <strain evidence="3 4">DSM 100301</strain>
    </source>
</reference>
<proteinExistence type="predicted"/>
<evidence type="ECO:0000313" key="3">
    <source>
        <dbReference type="EMBL" id="MDQ0457082.1"/>
    </source>
</evidence>
<keyword evidence="1" id="KW-0472">Membrane</keyword>
<dbReference type="EMBL" id="JAUSWH010000012">
    <property type="protein sequence ID" value="MDQ0457082.1"/>
    <property type="molecule type" value="Genomic_DNA"/>
</dbReference>
<protein>
    <submittedName>
        <fullName evidence="3">Ferric iron reductase protein FhuF</fullName>
    </submittedName>
</protein>
<evidence type="ECO:0000259" key="2">
    <source>
        <dbReference type="Pfam" id="PF06276"/>
    </source>
</evidence>
<organism evidence="3 4">
    <name type="scientific">Rhizobium paknamense</name>
    <dbReference type="NCBI Taxonomy" id="1206817"/>
    <lineage>
        <taxon>Bacteria</taxon>
        <taxon>Pseudomonadati</taxon>
        <taxon>Pseudomonadota</taxon>
        <taxon>Alphaproteobacteria</taxon>
        <taxon>Hyphomicrobiales</taxon>
        <taxon>Rhizobiaceae</taxon>
        <taxon>Rhizobium/Agrobacterium group</taxon>
        <taxon>Rhizobium</taxon>
    </lineage>
</organism>
<dbReference type="NCBIfam" id="TIGR03951">
    <property type="entry name" value="Fe_III_red_FhuF"/>
    <property type="match status" value="1"/>
</dbReference>
<dbReference type="InterPro" id="IPR008090">
    <property type="entry name" value="Fe_iron_reduct"/>
</dbReference>
<gene>
    <name evidence="3" type="ORF">QO005_003429</name>
</gene>
<keyword evidence="1" id="KW-1133">Transmembrane helix</keyword>
<feature type="domain" description="Aerobactin siderophore biosynthesis IucA/IucC-like C-terminal" evidence="2">
    <location>
        <begin position="72"/>
        <end position="210"/>
    </location>
</feature>
<keyword evidence="4" id="KW-1185">Reference proteome</keyword>
<dbReference type="Pfam" id="PF06276">
    <property type="entry name" value="FhuF"/>
    <property type="match status" value="1"/>
</dbReference>
<accession>A0ABU0IFP6</accession>
<comment type="caution">
    <text evidence="3">The sequence shown here is derived from an EMBL/GenBank/DDBJ whole genome shotgun (WGS) entry which is preliminary data.</text>
</comment>
<evidence type="ECO:0000313" key="4">
    <source>
        <dbReference type="Proteomes" id="UP001235269"/>
    </source>
</evidence>